<dbReference type="Proteomes" id="UP000469011">
    <property type="component" value="Unassembled WGS sequence"/>
</dbReference>
<accession>A0A6N9SVQ6</accession>
<dbReference type="EMBL" id="JAAAMG010000001">
    <property type="protein sequence ID" value="NDW03140.1"/>
    <property type="molecule type" value="Genomic_DNA"/>
</dbReference>
<sequence length="260" mass="29549">MAETQIEWTDSTWNPVAGCSIVTAGCTHCYAMEMAKRLEAMGVDKYVGLTRKTGKRTVWNGVVREDRDALSIPHRWRKPRKIFVNSMSDLFHERVSDAFILDVWQVMRDTPRHNYQILTKRPERMAELVGGQIEEVLPNVWLGTSIEDADVVDRIDHLRRAPAAIRFISFEPLIGAVGAVDLSGIHWAIVGGESGKSARPIREEWIDEIHARCLSAGTAFFFKQWGTWGKDNKKRSKKANGREYRGQTWDEMPAVMHAVA</sequence>
<keyword evidence="2" id="KW-1185">Reference proteome</keyword>
<organism evidence="1 2">
    <name type="scientific">Jiella pacifica</name>
    <dbReference type="NCBI Taxonomy" id="2696469"/>
    <lineage>
        <taxon>Bacteria</taxon>
        <taxon>Pseudomonadati</taxon>
        <taxon>Pseudomonadota</taxon>
        <taxon>Alphaproteobacteria</taxon>
        <taxon>Hyphomicrobiales</taxon>
        <taxon>Aurantimonadaceae</taxon>
        <taxon>Jiella</taxon>
    </lineage>
</organism>
<comment type="caution">
    <text evidence="1">The sequence shown here is derived from an EMBL/GenBank/DDBJ whole genome shotgun (WGS) entry which is preliminary data.</text>
</comment>
<name>A0A6N9SVQ6_9HYPH</name>
<dbReference type="InterPro" id="IPR011101">
    <property type="entry name" value="DUF5131"/>
</dbReference>
<dbReference type="AlphaFoldDB" id="A0A6N9SVQ6"/>
<proteinExistence type="predicted"/>
<protein>
    <submittedName>
        <fullName evidence="1">DUF5131 family protein</fullName>
    </submittedName>
</protein>
<evidence type="ECO:0000313" key="1">
    <source>
        <dbReference type="EMBL" id="NDW03140.1"/>
    </source>
</evidence>
<reference evidence="1 2" key="1">
    <citation type="submission" date="2020-01" db="EMBL/GenBank/DDBJ databases">
        <title>Jiella pacifica sp. nov.</title>
        <authorList>
            <person name="Xue Z."/>
            <person name="Zhu S."/>
            <person name="Chen J."/>
            <person name="Yang J."/>
        </authorList>
    </citation>
    <scope>NUCLEOTIDE SEQUENCE [LARGE SCALE GENOMIC DNA]</scope>
    <source>
        <strain evidence="1 2">40Bstr34</strain>
    </source>
</reference>
<dbReference type="Pfam" id="PF07505">
    <property type="entry name" value="DUF5131"/>
    <property type="match status" value="1"/>
</dbReference>
<dbReference type="RefSeq" id="WP_163460748.1">
    <property type="nucleotide sequence ID" value="NZ_JAAAMG010000001.1"/>
</dbReference>
<evidence type="ECO:0000313" key="2">
    <source>
        <dbReference type="Proteomes" id="UP000469011"/>
    </source>
</evidence>
<gene>
    <name evidence="1" type="ORF">GTK09_01750</name>
</gene>